<feature type="coiled-coil region" evidence="1">
    <location>
        <begin position="186"/>
        <end position="377"/>
    </location>
</feature>
<feature type="coiled-coil region" evidence="1">
    <location>
        <begin position="66"/>
        <end position="93"/>
    </location>
</feature>
<keyword evidence="1" id="KW-0175">Coiled coil</keyword>
<dbReference type="EMBL" id="JAAPAO010000081">
    <property type="protein sequence ID" value="KAF4673560.1"/>
    <property type="molecule type" value="Genomic_DNA"/>
</dbReference>
<sequence length="559" mass="63235">MRVCFVREVQSGFAVNKSIQFLMPQDYRLTISSSKPAHQLNKAAESAEGVDFEVSDMPLVVATEKVRILMRSIGKLQRENRNLRSEMDEHRRTRSFKKMQDDIGQQDVIIKALVARIGVQQSKQIIADALDKGPPRVRSKSRQELFFELEEARRVARRAAQNCSSQRQAGALNNGDRCLSNRASTAEESAELVKVIREELERTQRAEANTKAELELAKKALEAARHMGDQHSELVEARKRIDDLSNAMQDSSSREKQLTDTVKDLRAQLEELNRSSPDNTGWVTPSMAEVLKEKEELRRRMKAAEEETKNLRKELDVARRGREELMDISKRFRAERTEVEESALKLREDVARSEEENRSLRQKCEDVVEKHRMLNEEMHQLRGLLAAEQEHTAALSRKVGIYIGEANRGAIMERSIERMSMAVNVGELPSIADCCSPAAHQLGKDISPFDENKSPTVKEGSPEGVSGVSLKTLHLGKQWALQTEQNWYGAEAKREDAWVLLGICPTPLEAACLYRKGSSEAKRDEYRHDVLIVNESRNIIGGEPGGRWRQLSMLEGGVS</sequence>
<reference evidence="3 4" key="1">
    <citation type="submission" date="2020-04" db="EMBL/GenBank/DDBJ databases">
        <title>Perkinsus chesapeaki whole genome sequence.</title>
        <authorList>
            <person name="Bogema D.R."/>
        </authorList>
    </citation>
    <scope>NUCLEOTIDE SEQUENCE [LARGE SCALE GENOMIC DNA]</scope>
    <source>
        <strain evidence="3">ATCC PRA-425</strain>
    </source>
</reference>
<keyword evidence="4" id="KW-1185">Reference proteome</keyword>
<feature type="non-terminal residue" evidence="3">
    <location>
        <position position="559"/>
    </location>
</feature>
<name>A0A7J6MQN8_PERCH</name>
<dbReference type="AlphaFoldDB" id="A0A7J6MQN8"/>
<feature type="region of interest" description="Disordered" evidence="2">
    <location>
        <begin position="445"/>
        <end position="465"/>
    </location>
</feature>
<evidence type="ECO:0000256" key="2">
    <source>
        <dbReference type="SAM" id="MobiDB-lite"/>
    </source>
</evidence>
<evidence type="ECO:0000256" key="1">
    <source>
        <dbReference type="SAM" id="Coils"/>
    </source>
</evidence>
<gene>
    <name evidence="3" type="ORF">FOL47_010469</name>
</gene>
<comment type="caution">
    <text evidence="3">The sequence shown here is derived from an EMBL/GenBank/DDBJ whole genome shotgun (WGS) entry which is preliminary data.</text>
</comment>
<accession>A0A7J6MQN8</accession>
<evidence type="ECO:0000313" key="3">
    <source>
        <dbReference type="EMBL" id="KAF4673560.1"/>
    </source>
</evidence>
<protein>
    <submittedName>
        <fullName evidence="3">Uncharacterized protein</fullName>
    </submittedName>
</protein>
<organism evidence="3 4">
    <name type="scientific">Perkinsus chesapeaki</name>
    <name type="common">Clam parasite</name>
    <name type="synonym">Perkinsus andrewsi</name>
    <dbReference type="NCBI Taxonomy" id="330153"/>
    <lineage>
        <taxon>Eukaryota</taxon>
        <taxon>Sar</taxon>
        <taxon>Alveolata</taxon>
        <taxon>Perkinsozoa</taxon>
        <taxon>Perkinsea</taxon>
        <taxon>Perkinsida</taxon>
        <taxon>Perkinsidae</taxon>
        <taxon>Perkinsus</taxon>
    </lineage>
</organism>
<dbReference type="Proteomes" id="UP000591131">
    <property type="component" value="Unassembled WGS sequence"/>
</dbReference>
<dbReference type="OrthoDB" id="302547at2759"/>
<proteinExistence type="predicted"/>
<evidence type="ECO:0000313" key="4">
    <source>
        <dbReference type="Proteomes" id="UP000591131"/>
    </source>
</evidence>